<reference evidence="2 3" key="1">
    <citation type="submission" date="2013-11" db="EMBL/GenBank/DDBJ databases">
        <title>Draft genome of the bovine lungworm Dictyocaulus viviparus.</title>
        <authorList>
            <person name="Mitreva M."/>
        </authorList>
    </citation>
    <scope>NUCLEOTIDE SEQUENCE [LARGE SCALE GENOMIC DNA]</scope>
    <source>
        <strain evidence="2 3">HannoverDv2000</strain>
    </source>
</reference>
<organism evidence="2 3">
    <name type="scientific">Dictyocaulus viviparus</name>
    <name type="common">Bovine lungworm</name>
    <dbReference type="NCBI Taxonomy" id="29172"/>
    <lineage>
        <taxon>Eukaryota</taxon>
        <taxon>Metazoa</taxon>
        <taxon>Ecdysozoa</taxon>
        <taxon>Nematoda</taxon>
        <taxon>Chromadorea</taxon>
        <taxon>Rhabditida</taxon>
        <taxon>Rhabditina</taxon>
        <taxon>Rhabditomorpha</taxon>
        <taxon>Strongyloidea</taxon>
        <taxon>Metastrongylidae</taxon>
        <taxon>Dictyocaulus</taxon>
    </lineage>
</organism>
<dbReference type="Gene3D" id="3.10.110.10">
    <property type="entry name" value="Ubiquitin Conjugating Enzyme"/>
    <property type="match status" value="1"/>
</dbReference>
<dbReference type="Proteomes" id="UP000053766">
    <property type="component" value="Unassembled WGS sequence"/>
</dbReference>
<feature type="domain" description="UBC core" evidence="1">
    <location>
        <begin position="43"/>
        <end position="189"/>
    </location>
</feature>
<dbReference type="SUPFAM" id="SSF54495">
    <property type="entry name" value="UBC-like"/>
    <property type="match status" value="1"/>
</dbReference>
<dbReference type="SMART" id="SM00212">
    <property type="entry name" value="UBCc"/>
    <property type="match status" value="1"/>
</dbReference>
<keyword evidence="3" id="KW-1185">Reference proteome</keyword>
<dbReference type="PANTHER" id="PTHR24068">
    <property type="entry name" value="UBIQUITIN-CONJUGATING ENZYME E2"/>
    <property type="match status" value="1"/>
</dbReference>
<dbReference type="PROSITE" id="PS50127">
    <property type="entry name" value="UBC_2"/>
    <property type="match status" value="1"/>
</dbReference>
<sequence>MIVMRRRLPHLDKVKRTIRRKLGVLSPSRTLKSDGVGMEERSKVIQRLLNEARFLRRNALPYCFLSPRSDNVFQWTAVLEGPHGTVYEGGTFFCNIHFTMSYPEMPPKVEFLTRIYHCNVNAQGEVSIDILNTKWKPSMSICTVRSALMSLFYSCNPDEALVASIGKEYRENRDEFDRMARIWTLRYAV</sequence>
<dbReference type="STRING" id="29172.A0A0D8XQS7"/>
<protein>
    <submittedName>
        <fullName evidence="2">Ubiquitin--protein ligase</fullName>
    </submittedName>
</protein>
<dbReference type="GO" id="GO:0016874">
    <property type="term" value="F:ligase activity"/>
    <property type="evidence" value="ECO:0007669"/>
    <property type="project" value="UniProtKB-KW"/>
</dbReference>
<evidence type="ECO:0000313" key="2">
    <source>
        <dbReference type="EMBL" id="KJH46164.1"/>
    </source>
</evidence>
<proteinExistence type="predicted"/>
<dbReference type="EMBL" id="KN716366">
    <property type="protein sequence ID" value="KJH46164.1"/>
    <property type="molecule type" value="Genomic_DNA"/>
</dbReference>
<dbReference type="AlphaFoldDB" id="A0A0D8XQS7"/>
<accession>A0A0D8XQS7</accession>
<reference evidence="3" key="2">
    <citation type="journal article" date="2016" name="Sci. Rep.">
        <title>Dictyocaulus viviparus genome, variome and transcriptome elucidate lungworm biology and support future intervention.</title>
        <authorList>
            <person name="McNulty S.N."/>
            <person name="Strube C."/>
            <person name="Rosa B.A."/>
            <person name="Martin J.C."/>
            <person name="Tyagi R."/>
            <person name="Choi Y.J."/>
            <person name="Wang Q."/>
            <person name="Hallsworth Pepin K."/>
            <person name="Zhang X."/>
            <person name="Ozersky P."/>
            <person name="Wilson R.K."/>
            <person name="Sternberg P.W."/>
            <person name="Gasser R.B."/>
            <person name="Mitreva M."/>
        </authorList>
    </citation>
    <scope>NUCLEOTIDE SEQUENCE [LARGE SCALE GENOMIC DNA]</scope>
    <source>
        <strain evidence="3">HannoverDv2000</strain>
    </source>
</reference>
<name>A0A0D8XQS7_DICVI</name>
<dbReference type="OrthoDB" id="7851174at2759"/>
<gene>
    <name evidence="2" type="ORF">DICVIV_07770</name>
</gene>
<evidence type="ECO:0000259" key="1">
    <source>
        <dbReference type="PROSITE" id="PS50127"/>
    </source>
</evidence>
<evidence type="ECO:0000313" key="3">
    <source>
        <dbReference type="Proteomes" id="UP000053766"/>
    </source>
</evidence>
<keyword evidence="2" id="KW-0436">Ligase</keyword>
<dbReference type="Pfam" id="PF00179">
    <property type="entry name" value="UQ_con"/>
    <property type="match status" value="1"/>
</dbReference>
<dbReference type="InterPro" id="IPR000608">
    <property type="entry name" value="UBC"/>
</dbReference>
<dbReference type="InterPro" id="IPR016135">
    <property type="entry name" value="UBQ-conjugating_enzyme/RWD"/>
</dbReference>